<dbReference type="AlphaFoldDB" id="A0A2J8JD50"/>
<name>A0A2J8JD50_PANTR</name>
<feature type="non-terminal residue" evidence="1">
    <location>
        <position position="84"/>
    </location>
</feature>
<reference evidence="1 2" key="1">
    <citation type="submission" date="2017-12" db="EMBL/GenBank/DDBJ databases">
        <title>High-resolution comparative analysis of great ape genomes.</title>
        <authorList>
            <person name="Pollen A."/>
            <person name="Hastie A."/>
            <person name="Hormozdiari F."/>
            <person name="Dougherty M."/>
            <person name="Liu R."/>
            <person name="Chaisson M."/>
            <person name="Hoppe E."/>
            <person name="Hill C."/>
            <person name="Pang A."/>
            <person name="Hillier L."/>
            <person name="Baker C."/>
            <person name="Armstrong J."/>
            <person name="Shendure J."/>
            <person name="Paten B."/>
            <person name="Wilson R."/>
            <person name="Chao H."/>
            <person name="Schneider V."/>
            <person name="Ventura M."/>
            <person name="Kronenberg Z."/>
            <person name="Murali S."/>
            <person name="Gordon D."/>
            <person name="Cantsilieris S."/>
            <person name="Munson K."/>
            <person name="Nelson B."/>
            <person name="Raja A."/>
            <person name="Underwood J."/>
            <person name="Diekhans M."/>
            <person name="Fiddes I."/>
            <person name="Haussler D."/>
            <person name="Eichler E."/>
        </authorList>
    </citation>
    <scope>NUCLEOTIDE SEQUENCE [LARGE SCALE GENOMIC DNA]</scope>
    <source>
        <strain evidence="1">Yerkes chimp pedigree #C0471</strain>
    </source>
</reference>
<comment type="caution">
    <text evidence="1">The sequence shown here is derived from an EMBL/GenBank/DDBJ whole genome shotgun (WGS) entry which is preliminary data.</text>
</comment>
<protein>
    <submittedName>
        <fullName evidence="1">BRIP1 isoform 5</fullName>
    </submittedName>
</protein>
<sequence>IWSGNEMLLTLHKMGITTATFPILQGHFSAVLQKEEKISPIYGKEEAREVPVISASTQIMLKGLFMVLDYLFRQNSRDEISLCS</sequence>
<organism evidence="1 2">
    <name type="scientific">Pan troglodytes</name>
    <name type="common">Chimpanzee</name>
    <dbReference type="NCBI Taxonomy" id="9598"/>
    <lineage>
        <taxon>Eukaryota</taxon>
        <taxon>Metazoa</taxon>
        <taxon>Chordata</taxon>
        <taxon>Craniata</taxon>
        <taxon>Vertebrata</taxon>
        <taxon>Euteleostomi</taxon>
        <taxon>Mammalia</taxon>
        <taxon>Eutheria</taxon>
        <taxon>Euarchontoglires</taxon>
        <taxon>Primates</taxon>
        <taxon>Haplorrhini</taxon>
        <taxon>Catarrhini</taxon>
        <taxon>Hominidae</taxon>
        <taxon>Pan</taxon>
    </lineage>
</organism>
<evidence type="ECO:0000313" key="1">
    <source>
        <dbReference type="EMBL" id="PNI20682.1"/>
    </source>
</evidence>
<gene>
    <name evidence="1" type="ORF">CK820_G0048491</name>
</gene>
<feature type="non-terminal residue" evidence="1">
    <location>
        <position position="1"/>
    </location>
</feature>
<dbReference type="Proteomes" id="UP000236370">
    <property type="component" value="Unassembled WGS sequence"/>
</dbReference>
<evidence type="ECO:0000313" key="2">
    <source>
        <dbReference type="Proteomes" id="UP000236370"/>
    </source>
</evidence>
<accession>A0A2J8JD50</accession>
<dbReference type="EMBL" id="NBAG03000473">
    <property type="protein sequence ID" value="PNI20682.1"/>
    <property type="molecule type" value="Genomic_DNA"/>
</dbReference>
<proteinExistence type="predicted"/>